<dbReference type="CDD" id="cd03426">
    <property type="entry name" value="NUDIX_CoAse_Nudt7"/>
    <property type="match status" value="1"/>
</dbReference>
<dbReference type="InterPro" id="IPR000086">
    <property type="entry name" value="NUDIX_hydrolase_dom"/>
</dbReference>
<evidence type="ECO:0000256" key="1">
    <source>
        <dbReference type="SAM" id="MobiDB-lite"/>
    </source>
</evidence>
<dbReference type="OrthoDB" id="10260614at2759"/>
<protein>
    <recommendedName>
        <fullName evidence="2">Nudix hydrolase domain-containing protein</fullName>
    </recommendedName>
</protein>
<dbReference type="AlphaFoldDB" id="A0A4R0RNJ3"/>
<feature type="compositionally biased region" description="Low complexity" evidence="1">
    <location>
        <begin position="269"/>
        <end position="284"/>
    </location>
</feature>
<dbReference type="PANTHER" id="PTHR12992:SF45">
    <property type="entry name" value="NUDIX HYDROLASE DOMAIN-CONTAINING PROTEIN"/>
    <property type="match status" value="1"/>
</dbReference>
<feature type="compositionally biased region" description="Basic and acidic residues" evidence="1">
    <location>
        <begin position="344"/>
        <end position="365"/>
    </location>
</feature>
<feature type="compositionally biased region" description="Basic and acidic residues" evidence="1">
    <location>
        <begin position="287"/>
        <end position="305"/>
    </location>
</feature>
<dbReference type="Proteomes" id="UP000292702">
    <property type="component" value="Unassembled WGS sequence"/>
</dbReference>
<evidence type="ECO:0000313" key="4">
    <source>
        <dbReference type="Proteomes" id="UP000292702"/>
    </source>
</evidence>
<keyword evidence="4" id="KW-1185">Reference proteome</keyword>
<evidence type="ECO:0000313" key="3">
    <source>
        <dbReference type="EMBL" id="TCD68643.1"/>
    </source>
</evidence>
<dbReference type="EMBL" id="RWJN01000061">
    <property type="protein sequence ID" value="TCD68643.1"/>
    <property type="molecule type" value="Genomic_DNA"/>
</dbReference>
<comment type="caution">
    <text evidence="3">The sequence shown here is derived from an EMBL/GenBank/DDBJ whole genome shotgun (WGS) entry which is preliminary data.</text>
</comment>
<dbReference type="Pfam" id="PF00293">
    <property type="entry name" value="NUDIX"/>
    <property type="match status" value="1"/>
</dbReference>
<accession>A0A4R0RNJ3</accession>
<dbReference type="Gene3D" id="3.90.79.10">
    <property type="entry name" value="Nucleoside Triphosphate Pyrophosphohydrolase"/>
    <property type="match status" value="1"/>
</dbReference>
<reference evidence="3 4" key="1">
    <citation type="submission" date="2018-11" db="EMBL/GenBank/DDBJ databases">
        <title>Genome assembly of Steccherinum ochraceum LE-BIN_3174, the white-rot fungus of the Steccherinaceae family (The Residual Polyporoid clade, Polyporales, Basidiomycota).</title>
        <authorList>
            <person name="Fedorova T.V."/>
            <person name="Glazunova O.A."/>
            <person name="Landesman E.O."/>
            <person name="Moiseenko K.V."/>
            <person name="Psurtseva N.V."/>
            <person name="Savinova O.S."/>
            <person name="Shakhova N.V."/>
            <person name="Tyazhelova T.V."/>
            <person name="Vasina D.V."/>
        </authorList>
    </citation>
    <scope>NUCLEOTIDE SEQUENCE [LARGE SCALE GENOMIC DNA]</scope>
    <source>
        <strain evidence="3 4">LE-BIN_3174</strain>
    </source>
</reference>
<evidence type="ECO:0000259" key="2">
    <source>
        <dbReference type="PROSITE" id="PS51462"/>
    </source>
</evidence>
<dbReference type="GO" id="GO:0015938">
    <property type="term" value="P:coenzyme A catabolic process"/>
    <property type="evidence" value="ECO:0007669"/>
    <property type="project" value="TreeGrafter"/>
</dbReference>
<dbReference type="PANTHER" id="PTHR12992">
    <property type="entry name" value="NUDIX HYDROLASE"/>
    <property type="match status" value="1"/>
</dbReference>
<dbReference type="InterPro" id="IPR015797">
    <property type="entry name" value="NUDIX_hydrolase-like_dom_sf"/>
</dbReference>
<proteinExistence type="predicted"/>
<sequence>MFTRPKKKDHLKFHRPPAGEGHPLANLKPESRRCLKRLADYTPPKGSLRFPKSRSAAVLVALFIGRMGDLYVLLSRRAPHMRSYAGDTSLPGGKWERGDRSLEHTARREAFEEIGLPMDRSKVPFLCTLEPFLAGNQLIVTPVVVLVLDKTIRPPFPAEPDTLEHNYHTHVDFKWKGFAGKVRMHRFLTGREAGGTKPIFGLTAAILIRAATIGYALAPDYELTAPGQPSHLERIEYALKHHPIFREASVKEGLISPSKLLEYKIQGNGDDPSSRPGRSSPSSSQEPRTEERAKSHAETSRRPEGTELQTSNVQIPREEEAPRIPSGPPTNASFPYPLQRTSTQRRDGGDHNAADGRKPRDDVMRGKVRSRL</sequence>
<dbReference type="InterPro" id="IPR045121">
    <property type="entry name" value="CoAse"/>
</dbReference>
<feature type="domain" description="Nudix hydrolase" evidence="2">
    <location>
        <begin position="53"/>
        <end position="201"/>
    </location>
</feature>
<dbReference type="SUPFAM" id="SSF55811">
    <property type="entry name" value="Nudix"/>
    <property type="match status" value="1"/>
</dbReference>
<organism evidence="3 4">
    <name type="scientific">Steccherinum ochraceum</name>
    <dbReference type="NCBI Taxonomy" id="92696"/>
    <lineage>
        <taxon>Eukaryota</taxon>
        <taxon>Fungi</taxon>
        <taxon>Dikarya</taxon>
        <taxon>Basidiomycota</taxon>
        <taxon>Agaricomycotina</taxon>
        <taxon>Agaricomycetes</taxon>
        <taxon>Polyporales</taxon>
        <taxon>Steccherinaceae</taxon>
        <taxon>Steccherinum</taxon>
    </lineage>
</organism>
<dbReference type="PROSITE" id="PS51462">
    <property type="entry name" value="NUDIX"/>
    <property type="match status" value="1"/>
</dbReference>
<feature type="region of interest" description="Disordered" evidence="1">
    <location>
        <begin position="1"/>
        <end position="26"/>
    </location>
</feature>
<feature type="region of interest" description="Disordered" evidence="1">
    <location>
        <begin position="264"/>
        <end position="372"/>
    </location>
</feature>
<gene>
    <name evidence="3" type="ORF">EIP91_010298</name>
</gene>
<dbReference type="GO" id="GO:0010945">
    <property type="term" value="F:coenzyme A diphosphatase activity"/>
    <property type="evidence" value="ECO:0007669"/>
    <property type="project" value="InterPro"/>
</dbReference>
<feature type="compositionally biased region" description="Basic residues" evidence="1">
    <location>
        <begin position="1"/>
        <end position="15"/>
    </location>
</feature>
<dbReference type="STRING" id="92696.A0A4R0RNJ3"/>
<name>A0A4R0RNJ3_9APHY</name>